<proteinExistence type="predicted"/>
<accession>A0A9N9JBA2</accession>
<sequence length="40" mass="4760">QLRCLSQAKKREIESYEVQIRFRKLPKALISLGLDNEQRT</sequence>
<evidence type="ECO:0000313" key="2">
    <source>
        <dbReference type="Proteomes" id="UP000789405"/>
    </source>
</evidence>
<dbReference type="AlphaFoldDB" id="A0A9N9JBA2"/>
<feature type="non-terminal residue" evidence="1">
    <location>
        <position position="1"/>
    </location>
</feature>
<evidence type="ECO:0000313" key="1">
    <source>
        <dbReference type="EMBL" id="CAG8772743.1"/>
    </source>
</evidence>
<reference evidence="1" key="1">
    <citation type="submission" date="2021-06" db="EMBL/GenBank/DDBJ databases">
        <authorList>
            <person name="Kallberg Y."/>
            <person name="Tangrot J."/>
            <person name="Rosling A."/>
        </authorList>
    </citation>
    <scope>NUCLEOTIDE SEQUENCE</scope>
    <source>
        <strain evidence="1">MA453B</strain>
    </source>
</reference>
<gene>
    <name evidence="1" type="ORF">DERYTH_LOCUS18841</name>
</gene>
<keyword evidence="2" id="KW-1185">Reference proteome</keyword>
<dbReference type="Proteomes" id="UP000789405">
    <property type="component" value="Unassembled WGS sequence"/>
</dbReference>
<name>A0A9N9JBA2_9GLOM</name>
<organism evidence="1 2">
    <name type="scientific">Dentiscutata erythropus</name>
    <dbReference type="NCBI Taxonomy" id="1348616"/>
    <lineage>
        <taxon>Eukaryota</taxon>
        <taxon>Fungi</taxon>
        <taxon>Fungi incertae sedis</taxon>
        <taxon>Mucoromycota</taxon>
        <taxon>Glomeromycotina</taxon>
        <taxon>Glomeromycetes</taxon>
        <taxon>Diversisporales</taxon>
        <taxon>Gigasporaceae</taxon>
        <taxon>Dentiscutata</taxon>
    </lineage>
</organism>
<protein>
    <submittedName>
        <fullName evidence="1">1642_t:CDS:1</fullName>
    </submittedName>
</protein>
<comment type="caution">
    <text evidence="1">The sequence shown here is derived from an EMBL/GenBank/DDBJ whole genome shotgun (WGS) entry which is preliminary data.</text>
</comment>
<dbReference type="EMBL" id="CAJVPY010019739">
    <property type="protein sequence ID" value="CAG8772743.1"/>
    <property type="molecule type" value="Genomic_DNA"/>
</dbReference>